<organism evidence="3 6">
    <name type="scientific">Rotaria magnacalcarata</name>
    <dbReference type="NCBI Taxonomy" id="392030"/>
    <lineage>
        <taxon>Eukaryota</taxon>
        <taxon>Metazoa</taxon>
        <taxon>Spiralia</taxon>
        <taxon>Gnathifera</taxon>
        <taxon>Rotifera</taxon>
        <taxon>Eurotatoria</taxon>
        <taxon>Bdelloidea</taxon>
        <taxon>Philodinida</taxon>
        <taxon>Philodinidae</taxon>
        <taxon>Rotaria</taxon>
    </lineage>
</organism>
<feature type="non-terminal residue" evidence="3">
    <location>
        <position position="79"/>
    </location>
</feature>
<feature type="non-terminal residue" evidence="3">
    <location>
        <position position="1"/>
    </location>
</feature>
<dbReference type="Proteomes" id="UP000676336">
    <property type="component" value="Unassembled WGS sequence"/>
</dbReference>
<dbReference type="OrthoDB" id="6617004at2759"/>
<evidence type="ECO:0008006" key="7">
    <source>
        <dbReference type="Google" id="ProtNLM"/>
    </source>
</evidence>
<dbReference type="EMBL" id="CAJNRE010021905">
    <property type="protein sequence ID" value="CAF2264453.1"/>
    <property type="molecule type" value="Genomic_DNA"/>
</dbReference>
<evidence type="ECO:0000313" key="3">
    <source>
        <dbReference type="EMBL" id="CAF2264453.1"/>
    </source>
</evidence>
<sequence>MDNSHKEIYTIIVRFVKNFIAQERIISASELNSKTGVDICEHILDHLKRCGISTDKIIAQSYDNTSNMSGKNLGVQACL</sequence>
<dbReference type="EMBL" id="CAJNOW010001780">
    <property type="protein sequence ID" value="CAF1331434.1"/>
    <property type="molecule type" value="Genomic_DNA"/>
</dbReference>
<dbReference type="PANTHER" id="PTHR45749:SF21">
    <property type="entry name" value="DUF4371 DOMAIN-CONTAINING PROTEIN"/>
    <property type="match status" value="1"/>
</dbReference>
<evidence type="ECO:0000313" key="1">
    <source>
        <dbReference type="EMBL" id="CAF1028005.1"/>
    </source>
</evidence>
<dbReference type="Proteomes" id="UP000663855">
    <property type="component" value="Unassembled WGS sequence"/>
</dbReference>
<dbReference type="AlphaFoldDB" id="A0A817AJS0"/>
<evidence type="ECO:0000313" key="5">
    <source>
        <dbReference type="EMBL" id="CAF4267488.1"/>
    </source>
</evidence>
<dbReference type="Proteomes" id="UP000663824">
    <property type="component" value="Unassembled WGS sequence"/>
</dbReference>
<comment type="caution">
    <text evidence="3">The sequence shown here is derived from an EMBL/GenBank/DDBJ whole genome shotgun (WGS) entry which is preliminary data.</text>
</comment>
<dbReference type="Proteomes" id="UP000681967">
    <property type="component" value="Unassembled WGS sequence"/>
</dbReference>
<dbReference type="EMBL" id="CAJOBI010008872">
    <property type="protein sequence ID" value="CAF4124191.1"/>
    <property type="molecule type" value="Genomic_DNA"/>
</dbReference>
<evidence type="ECO:0000313" key="2">
    <source>
        <dbReference type="EMBL" id="CAF1331434.1"/>
    </source>
</evidence>
<dbReference type="EMBL" id="CAJOBH010029184">
    <property type="protein sequence ID" value="CAF4267488.1"/>
    <property type="molecule type" value="Genomic_DNA"/>
</dbReference>
<evidence type="ECO:0000313" key="6">
    <source>
        <dbReference type="Proteomes" id="UP000663824"/>
    </source>
</evidence>
<dbReference type="Proteomes" id="UP000663834">
    <property type="component" value="Unassembled WGS sequence"/>
</dbReference>
<proteinExistence type="predicted"/>
<accession>A0A817AJS0</accession>
<gene>
    <name evidence="5" type="ORF">BYL167_LOCUS26189</name>
    <name evidence="1" type="ORF">CJN711_LOCUS3654</name>
    <name evidence="2" type="ORF">KQP761_LOCUS6269</name>
    <name evidence="3" type="ORF">MBJ925_LOCUS38911</name>
    <name evidence="4" type="ORF">SMN809_LOCUS18440</name>
</gene>
<dbReference type="EMBL" id="CAJNOV010000561">
    <property type="protein sequence ID" value="CAF1028005.1"/>
    <property type="molecule type" value="Genomic_DNA"/>
</dbReference>
<protein>
    <recommendedName>
        <fullName evidence="7">DUF4371 domain-containing protein</fullName>
    </recommendedName>
</protein>
<reference evidence="3" key="1">
    <citation type="submission" date="2021-02" db="EMBL/GenBank/DDBJ databases">
        <authorList>
            <person name="Nowell W R."/>
        </authorList>
    </citation>
    <scope>NUCLEOTIDE SEQUENCE</scope>
</reference>
<dbReference type="PANTHER" id="PTHR45749">
    <property type="match status" value="1"/>
</dbReference>
<evidence type="ECO:0000313" key="4">
    <source>
        <dbReference type="EMBL" id="CAF4124191.1"/>
    </source>
</evidence>
<name>A0A817AJS0_9BILA</name>